<accession>A0A931I7L8</accession>
<dbReference type="AlphaFoldDB" id="A0A931I7L8"/>
<evidence type="ECO:0000313" key="1">
    <source>
        <dbReference type="EMBL" id="MBH0775561.1"/>
    </source>
</evidence>
<keyword evidence="2" id="KW-1185">Reference proteome</keyword>
<dbReference type="EMBL" id="JADMLG010000002">
    <property type="protein sequence ID" value="MBH0775561.1"/>
    <property type="molecule type" value="Genomic_DNA"/>
</dbReference>
<proteinExistence type="predicted"/>
<organism evidence="1 2">
    <name type="scientific">Nocardia bovistercoris</name>
    <dbReference type="NCBI Taxonomy" id="2785916"/>
    <lineage>
        <taxon>Bacteria</taxon>
        <taxon>Bacillati</taxon>
        <taxon>Actinomycetota</taxon>
        <taxon>Actinomycetes</taxon>
        <taxon>Mycobacteriales</taxon>
        <taxon>Nocardiaceae</taxon>
        <taxon>Nocardia</taxon>
    </lineage>
</organism>
<comment type="caution">
    <text evidence="1">The sequence shown here is derived from an EMBL/GenBank/DDBJ whole genome shotgun (WGS) entry which is preliminary data.</text>
</comment>
<sequence>MPIRIKSLATAGPLWITLTDGAHLRLSPGEVSDELGDLDGRRNPVVEALVRDGLVAVEPVKRGRTAQPVVRKAAGKPK</sequence>
<dbReference type="Proteomes" id="UP000655751">
    <property type="component" value="Unassembled WGS sequence"/>
</dbReference>
<reference evidence="1" key="1">
    <citation type="submission" date="2020-11" db="EMBL/GenBank/DDBJ databases">
        <title>Nocardia NEAU-351.nov., a novel actinomycete isolated from the cow dung.</title>
        <authorList>
            <person name="Zhang X."/>
        </authorList>
    </citation>
    <scope>NUCLEOTIDE SEQUENCE</scope>
    <source>
        <strain evidence="1">NEAU-351</strain>
    </source>
</reference>
<dbReference type="RefSeq" id="WP_196147926.1">
    <property type="nucleotide sequence ID" value="NZ_JADMLG010000002.1"/>
</dbReference>
<evidence type="ECO:0000313" key="2">
    <source>
        <dbReference type="Proteomes" id="UP000655751"/>
    </source>
</evidence>
<name>A0A931I7L8_9NOCA</name>
<gene>
    <name evidence="1" type="ORF">IT779_04555</name>
</gene>
<protein>
    <submittedName>
        <fullName evidence="1">Uncharacterized protein</fullName>
    </submittedName>
</protein>